<dbReference type="EMBL" id="OZ024668">
    <property type="protein sequence ID" value="CAK9889075.1"/>
    <property type="molecule type" value="Genomic_DNA"/>
</dbReference>
<dbReference type="SUPFAM" id="SSF52058">
    <property type="entry name" value="L domain-like"/>
    <property type="match status" value="1"/>
</dbReference>
<sequence length="1448" mass="163518">MPSQTSDNPHDHFLTQQLPLWALHLTPGHWQDLRHSLRPVAIEQQDLPLQNAQARLKYLRNDLHHLLKDLKGLVAFSQPLLKAHLHQVVHTDLDVERTTLHRVTLRYNGPVTNRSVEELPHSLLQAALQNFSSVSFDAPSALRDADNKRLSIPPQRFAQACRTLDLGQRYQQHLRDIFETGTTAQQIEQRAVELNRQQLRVDLQLAQLHQRISAAGTRWVSNLFAPQAPTRAGGFPLHRWSLKMFGVPLHDIVVLAPSDASTESTLNTGKTQVPGVLLRPWRPAWQKIFSQAPPTLALVYSGPLVAWLPGARDGALCEFTSAQALQNHLRQRLCNAEFRRFFARFVPLQQRTHFFAVLKRNLAPQAAADADWPVAAGSSLYLLRQLIATELFSHLQTAHVQRLKNEARFLAVPTADADENARTAMLEAVWDNGLNFLNVAAFFVPGLGQVMMAVFAVQLLESAYEGFDAWSHGDIDTALAQLQSIGVNLALSAGLAAGGHLISAGNRVIDRRLMDSLVQVQRGDGSQRLWSPDITAYRSHVELPERLESNAQGQYLHDNKHYVRMAGNLFEHRLDAHSGQWRIIAPSKPHAYQPPLLHNNEGAWRHVHEQPLQWSRATLLRRLGQPVEAFSDEQLSQAAWISGTTEDSLRRLHLEQQAAPALLLDSLRRLHAAKLGNEALQRQPQASFPQLFSEHYQGPPAGVRPEQLTLARALEGLYEPRLANDDCERLVFACLKRLHDWPTDFRLELRAGHLHGPRIAYFGPSTAAERALIVKVAATYQAFRGGAPLAPATPNRYQAILSAIPRAEREQMRLEQDDGTLLGHNVRRLSENNQNSLNQWLWSYSPDWNEAIGLSGGAPLPPRIAPTHASSIGVTRYRALYPESSDSQAQAALQAWRAAGTSPFVVLLRLEQQFLQLRLSLQIWARNLSQRLEVTTRLLNVWRRRGALQSAAGQSVFVLDFDDLALAQIDLESFPVLQGNPFEHVQELSIDNNPLSHLPSQFMRYLPQLRSLSARDCELTRVPSGLSNQLRSLDLTLNEIDWSADDQNALAAYPRLQHLHLDGNALAQAPDVSGLPDLRRVTLSSCTLEELPPGIDSLRAPVLIDLSGNRLARLPLDFDPPRAVGHALQLENNPLDLATRRHIRRYFADHRVDMQVSQSAYAELLNQASDSQLQLWERLQTPARLTFVRGLRDLYSSTPYLAAPDTTRRMLWQVLEVIEAQPHSNEVLSEHSGGTRILLLADQVQTLLATQTPGLQARSTRVLHTALQRMYRQVLHAQVDNQIPALAQQQPLRRLRCQVLYHWTLRQLAFDPQMVMTDTPLPGDRLRLNAIESDLQNLPPDWPEQLHERMVALNPDSDSGLQALFERDEQHDFVNQDWVTQLQSHFAEQFADLDDELSQRLQAVGEEITDPDALGREQQAVRRRHQHEVERVMRELTRLFYRDSLNEE</sequence>
<evidence type="ECO:0000313" key="4">
    <source>
        <dbReference type="EMBL" id="CAK9889075.1"/>
    </source>
</evidence>
<gene>
    <name evidence="4" type="ORF">PS652_01904</name>
    <name evidence="5" type="ORF">PS652_02320</name>
</gene>
<accession>A0A5E6T1B1</accession>
<evidence type="ECO:0000256" key="1">
    <source>
        <dbReference type="ARBA" id="ARBA00022614"/>
    </source>
</evidence>
<proteinExistence type="predicted"/>
<dbReference type="EMBL" id="CABVHG010000012">
    <property type="protein sequence ID" value="VVM81728.1"/>
    <property type="molecule type" value="Genomic_DNA"/>
</dbReference>
<dbReference type="SMART" id="SM00369">
    <property type="entry name" value="LRR_TYP"/>
    <property type="match status" value="3"/>
</dbReference>
<dbReference type="PANTHER" id="PTHR45712">
    <property type="entry name" value="AGAP008170-PA"/>
    <property type="match status" value="1"/>
</dbReference>
<feature type="domain" description="Dermonecrotic toxin N-terminal" evidence="3">
    <location>
        <begin position="68"/>
        <end position="348"/>
    </location>
</feature>
<protein>
    <recommendedName>
        <fullName evidence="3">Dermonecrotic toxin N-terminal domain-containing protein</fullName>
    </recommendedName>
</protein>
<name>A0A5E6T1B1_PSEFL</name>
<dbReference type="RefSeq" id="WP_038995042.1">
    <property type="nucleotide sequence ID" value="NZ_OZ024668.1"/>
</dbReference>
<evidence type="ECO:0000313" key="6">
    <source>
        <dbReference type="Proteomes" id="UP000326595"/>
    </source>
</evidence>
<evidence type="ECO:0000259" key="3">
    <source>
        <dbReference type="Pfam" id="PF20178"/>
    </source>
</evidence>
<dbReference type="InterPro" id="IPR032675">
    <property type="entry name" value="LRR_dom_sf"/>
</dbReference>
<dbReference type="InterPro" id="IPR003591">
    <property type="entry name" value="Leu-rich_rpt_typical-subtyp"/>
</dbReference>
<keyword evidence="2" id="KW-0677">Repeat</keyword>
<dbReference type="Gene3D" id="3.80.10.10">
    <property type="entry name" value="Ribonuclease Inhibitor"/>
    <property type="match status" value="1"/>
</dbReference>
<dbReference type="Proteomes" id="UP000326595">
    <property type="component" value="Chromosome"/>
</dbReference>
<evidence type="ECO:0000256" key="2">
    <source>
        <dbReference type="ARBA" id="ARBA00022737"/>
    </source>
</evidence>
<dbReference type="InterPro" id="IPR046673">
    <property type="entry name" value="ToxA_N"/>
</dbReference>
<reference evidence="4 6" key="2">
    <citation type="submission" date="2024-03" db="EMBL/GenBank/DDBJ databases">
        <authorList>
            <person name="Alaster D. Moffat"/>
            <person name="Govind Chandra"/>
            <person name="Andrew W. Truman"/>
        </authorList>
    </citation>
    <scope>NUCLEOTIDE SEQUENCE [LARGE SCALE GENOMIC DNA]</scope>
    <source>
        <strain evidence="4">PS652</strain>
    </source>
</reference>
<dbReference type="PANTHER" id="PTHR45712:SF22">
    <property type="entry name" value="INSULIN-LIKE GROWTH FACTOR-BINDING PROTEIN COMPLEX ACID LABILE SUBUNIT"/>
    <property type="match status" value="1"/>
</dbReference>
<evidence type="ECO:0000313" key="5">
    <source>
        <dbReference type="EMBL" id="VVM81728.1"/>
    </source>
</evidence>
<dbReference type="GO" id="GO:0005615">
    <property type="term" value="C:extracellular space"/>
    <property type="evidence" value="ECO:0007669"/>
    <property type="project" value="TreeGrafter"/>
</dbReference>
<reference evidence="5" key="1">
    <citation type="submission" date="2019-09" db="EMBL/GenBank/DDBJ databases">
        <authorList>
            <person name="Chandra G."/>
            <person name="Truman W A."/>
        </authorList>
    </citation>
    <scope>NUCLEOTIDE SEQUENCE [LARGE SCALE GENOMIC DNA]</scope>
    <source>
        <strain evidence="5">PS652</strain>
    </source>
</reference>
<organism evidence="5">
    <name type="scientific">Pseudomonas fluorescens</name>
    <dbReference type="NCBI Taxonomy" id="294"/>
    <lineage>
        <taxon>Bacteria</taxon>
        <taxon>Pseudomonadati</taxon>
        <taxon>Pseudomonadota</taxon>
        <taxon>Gammaproteobacteria</taxon>
        <taxon>Pseudomonadales</taxon>
        <taxon>Pseudomonadaceae</taxon>
        <taxon>Pseudomonas</taxon>
    </lineage>
</organism>
<dbReference type="InterPro" id="IPR050333">
    <property type="entry name" value="SLRP"/>
</dbReference>
<dbReference type="Pfam" id="PF20178">
    <property type="entry name" value="ToxA_N"/>
    <property type="match status" value="1"/>
</dbReference>
<keyword evidence="1" id="KW-0433">Leucine-rich repeat</keyword>